<organism evidence="2 3">
    <name type="scientific">Leptospira kirschneri serovar Bulgarica str. Nikolaevo</name>
    <dbReference type="NCBI Taxonomy" id="1240687"/>
    <lineage>
        <taxon>Bacteria</taxon>
        <taxon>Pseudomonadati</taxon>
        <taxon>Spirochaetota</taxon>
        <taxon>Spirochaetia</taxon>
        <taxon>Leptospirales</taxon>
        <taxon>Leptospiraceae</taxon>
        <taxon>Leptospira</taxon>
    </lineage>
</organism>
<proteinExistence type="predicted"/>
<comment type="caution">
    <text evidence="2">The sequence shown here is derived from an EMBL/GenBank/DDBJ whole genome shotgun (WGS) entry which is preliminary data.</text>
</comment>
<dbReference type="EMBL" id="ANCE01000035">
    <property type="protein sequence ID" value="EMK25695.1"/>
    <property type="molecule type" value="Genomic_DNA"/>
</dbReference>
<protein>
    <submittedName>
        <fullName evidence="2">Uncharacterized protein</fullName>
    </submittedName>
</protein>
<name>M6FBA1_9LEPT</name>
<dbReference type="Proteomes" id="UP000011980">
    <property type="component" value="Unassembled WGS sequence"/>
</dbReference>
<reference evidence="2 3" key="1">
    <citation type="submission" date="2013-01" db="EMBL/GenBank/DDBJ databases">
        <authorList>
            <person name="Harkins D.M."/>
            <person name="Durkin A.S."/>
            <person name="Brinkac L.M."/>
            <person name="Haft D.H."/>
            <person name="Selengut J.D."/>
            <person name="Sanka R."/>
            <person name="DePew J."/>
            <person name="Purushe J."/>
            <person name="Galloway R.L."/>
            <person name="Vinetz J.M."/>
            <person name="Sutton G.G."/>
            <person name="Nierman W.C."/>
            <person name="Fouts D.E."/>
        </authorList>
    </citation>
    <scope>NUCLEOTIDE SEQUENCE [LARGE SCALE GENOMIC DNA]</scope>
    <source>
        <strain evidence="2 3">Nikolaevo</strain>
    </source>
</reference>
<feature type="transmembrane region" description="Helical" evidence="1">
    <location>
        <begin position="12"/>
        <end position="31"/>
    </location>
</feature>
<accession>M6FBA1</accession>
<evidence type="ECO:0000256" key="1">
    <source>
        <dbReference type="SAM" id="Phobius"/>
    </source>
</evidence>
<keyword evidence="1" id="KW-0812">Transmembrane</keyword>
<dbReference type="PATRIC" id="fig|1240687.3.peg.637"/>
<dbReference type="AlphaFoldDB" id="M6FBA1"/>
<keyword evidence="1" id="KW-0472">Membrane</keyword>
<evidence type="ECO:0000313" key="2">
    <source>
        <dbReference type="EMBL" id="EMK25695.1"/>
    </source>
</evidence>
<evidence type="ECO:0000313" key="3">
    <source>
        <dbReference type="Proteomes" id="UP000011980"/>
    </source>
</evidence>
<sequence>MSECTKSHGNGIILISVYVHVYFLFFSTFLVKNEILISILQKNDFKNIF</sequence>
<keyword evidence="1" id="KW-1133">Transmembrane helix</keyword>
<gene>
    <name evidence="2" type="ORF">LEP1GSC008_1424</name>
</gene>